<evidence type="ECO:0000313" key="11">
    <source>
        <dbReference type="EMBL" id="OWZ23300.1"/>
    </source>
</evidence>
<evidence type="ECO:0000256" key="2">
    <source>
        <dbReference type="ARBA" id="ARBA00022448"/>
    </source>
</evidence>
<keyword evidence="12" id="KW-1185">Reference proteome</keyword>
<evidence type="ECO:0000256" key="6">
    <source>
        <dbReference type="ARBA" id="ARBA00022989"/>
    </source>
</evidence>
<keyword evidence="9" id="KW-0496">Mitochondrion</keyword>
<sequence length="430" mass="48138">MEAPVMDARSPGANYHRIDLRTTDPTELSGASSPGASSLKRFACQFDPGATNGRVLVLLFDRSGDSEFKEMSRLDVLRMAQQAAVPKQEDLDEAADVADVPLRRLGSVGAKARRGSIHLMRGDGAADGPNYATVCDVQRVHARDIRRMENAFSVSNEPSIIIRKQAILISADPLRAIVLRDQCLVYVPDGADSLLSILKEQFSQTSRENAEDPYEFRALEALLATLARYFQADYEKLSPVVVSALDRLVQGDLHSRELETLREFKNTMNEFESQVDGVRRVLMELLDNEEDLRLLYLTKLYEDPSLLMDLYSFDSEEAEVLIETYLQDIFSTRTKADLMQHRITNTESLVMLKLDSMRNYLLRVDLVFSLVTISLSVGTLLAGVFGMNLASGVEDAWGWFWGVAITCVVAFIVITFMGVLFFRQKGVLQI</sequence>
<dbReference type="Proteomes" id="UP000198211">
    <property type="component" value="Unassembled WGS sequence"/>
</dbReference>
<comment type="subcellular location">
    <subcellularLocation>
        <location evidence="1">Membrane</location>
        <topology evidence="1">Multi-pass membrane protein</topology>
    </subcellularLocation>
    <subcellularLocation>
        <location evidence="9">Mitochondrion inner membrane</location>
        <topology evidence="9">Multi-pass membrane protein</topology>
    </subcellularLocation>
</comment>
<dbReference type="GO" id="GO:0005743">
    <property type="term" value="C:mitochondrial inner membrane"/>
    <property type="evidence" value="ECO:0007669"/>
    <property type="project" value="UniProtKB-SubCell"/>
</dbReference>
<dbReference type="PANTHER" id="PTHR13890:SF0">
    <property type="entry name" value="MAGNESIUM TRANSPORTER MRS2 HOMOLOG, MITOCHONDRIAL"/>
    <property type="match status" value="1"/>
</dbReference>
<evidence type="ECO:0000256" key="10">
    <source>
        <dbReference type="SAM" id="Coils"/>
    </source>
</evidence>
<keyword evidence="9" id="KW-0999">Mitochondrion inner membrane</keyword>
<dbReference type="OrthoDB" id="10251508at2759"/>
<proteinExistence type="inferred from homology"/>
<dbReference type="PANTHER" id="PTHR13890">
    <property type="entry name" value="RNA SPLICING PROTEIN MRS2, MITOCHONDRIAL"/>
    <property type="match status" value="1"/>
</dbReference>
<keyword evidence="3 9" id="KW-0812">Transmembrane</keyword>
<dbReference type="AlphaFoldDB" id="A0A225X276"/>
<feature type="transmembrane region" description="Helical" evidence="9">
    <location>
        <begin position="360"/>
        <end position="387"/>
    </location>
</feature>
<dbReference type="CDD" id="cd12823">
    <property type="entry name" value="Mrs2_Mfm1p-like"/>
    <property type="match status" value="1"/>
</dbReference>
<dbReference type="InterPro" id="IPR039204">
    <property type="entry name" value="MRS2-like"/>
</dbReference>
<keyword evidence="10" id="KW-0175">Coiled coil</keyword>
<keyword evidence="7 9" id="KW-0406">Ion transport</keyword>
<keyword evidence="2 9" id="KW-0813">Transport</keyword>
<evidence type="ECO:0000256" key="7">
    <source>
        <dbReference type="ARBA" id="ARBA00023065"/>
    </source>
</evidence>
<dbReference type="SUPFAM" id="SSF144083">
    <property type="entry name" value="Magnesium transport protein CorA, transmembrane region"/>
    <property type="match status" value="1"/>
</dbReference>
<comment type="caution">
    <text evidence="11">The sequence shown here is derived from an EMBL/GenBank/DDBJ whole genome shotgun (WGS) entry which is preliminary data.</text>
</comment>
<name>A0A225X276_9STRA</name>
<dbReference type="Gene3D" id="2.40.128.330">
    <property type="match status" value="1"/>
</dbReference>
<comment type="similarity">
    <text evidence="9">Belongs to the CorA metal ion transporter (MIT) (TC 1.A.35) family.</text>
</comment>
<dbReference type="EMBL" id="NBNE01000073">
    <property type="protein sequence ID" value="OWZ23300.1"/>
    <property type="molecule type" value="Genomic_DNA"/>
</dbReference>
<evidence type="ECO:0000256" key="9">
    <source>
        <dbReference type="RuleBase" id="RU366042"/>
    </source>
</evidence>
<accession>A0A225X276</accession>
<evidence type="ECO:0000256" key="5">
    <source>
        <dbReference type="ARBA" id="ARBA00022946"/>
    </source>
</evidence>
<keyword evidence="8 9" id="KW-0472">Membrane</keyword>
<dbReference type="InterPro" id="IPR045863">
    <property type="entry name" value="CorA_TM1_TM2"/>
</dbReference>
<feature type="transmembrane region" description="Helical" evidence="9">
    <location>
        <begin position="399"/>
        <end position="422"/>
    </location>
</feature>
<gene>
    <name evidence="11" type="ORF">PHMEG_0001848</name>
</gene>
<dbReference type="GO" id="GO:0015095">
    <property type="term" value="F:magnesium ion transmembrane transporter activity"/>
    <property type="evidence" value="ECO:0007669"/>
    <property type="project" value="TreeGrafter"/>
</dbReference>
<evidence type="ECO:0000256" key="4">
    <source>
        <dbReference type="ARBA" id="ARBA00022842"/>
    </source>
</evidence>
<keyword evidence="5" id="KW-0809">Transit peptide</keyword>
<dbReference type="FunFam" id="2.40.128.330:FF:000008">
    <property type="entry name" value="CorA Metal Ion Transporter (MIT) Family"/>
    <property type="match status" value="1"/>
</dbReference>
<organism evidence="11 12">
    <name type="scientific">Phytophthora megakarya</name>
    <dbReference type="NCBI Taxonomy" id="4795"/>
    <lineage>
        <taxon>Eukaryota</taxon>
        <taxon>Sar</taxon>
        <taxon>Stramenopiles</taxon>
        <taxon>Oomycota</taxon>
        <taxon>Peronosporomycetes</taxon>
        <taxon>Peronosporales</taxon>
        <taxon>Peronosporaceae</taxon>
        <taxon>Phytophthora</taxon>
    </lineage>
</organism>
<protein>
    <recommendedName>
        <fullName evidence="9">Magnesium transporter</fullName>
    </recommendedName>
</protein>
<evidence type="ECO:0000256" key="1">
    <source>
        <dbReference type="ARBA" id="ARBA00004141"/>
    </source>
</evidence>
<evidence type="ECO:0000256" key="3">
    <source>
        <dbReference type="ARBA" id="ARBA00022692"/>
    </source>
</evidence>
<dbReference type="Pfam" id="PF22099">
    <property type="entry name" value="MRS2-like"/>
    <property type="match status" value="1"/>
</dbReference>
<keyword evidence="6 9" id="KW-1133">Transmembrane helix</keyword>
<dbReference type="FunFam" id="1.20.58.340:FF:000025">
    <property type="entry name" value="CorA Metal Ion Transporter (MIT) Family"/>
    <property type="match status" value="1"/>
</dbReference>
<evidence type="ECO:0000313" key="12">
    <source>
        <dbReference type="Proteomes" id="UP000198211"/>
    </source>
</evidence>
<keyword evidence="4 9" id="KW-0460">Magnesium</keyword>
<dbReference type="Gene3D" id="1.20.58.340">
    <property type="entry name" value="Magnesium transport protein CorA, transmembrane region"/>
    <property type="match status" value="2"/>
</dbReference>
<reference evidence="12" key="1">
    <citation type="submission" date="2017-03" db="EMBL/GenBank/DDBJ databases">
        <title>Phytopthora megakarya and P. palmivora, two closely related causual agents of cacao black pod achieved similar genome size and gene model numbers by different mechanisms.</title>
        <authorList>
            <person name="Ali S."/>
            <person name="Shao J."/>
            <person name="Larry D.J."/>
            <person name="Kronmiller B."/>
            <person name="Shen D."/>
            <person name="Strem M.D."/>
            <person name="Melnick R.L."/>
            <person name="Guiltinan M.J."/>
            <person name="Tyler B.M."/>
            <person name="Meinhardt L.W."/>
            <person name="Bailey B.A."/>
        </authorList>
    </citation>
    <scope>NUCLEOTIDE SEQUENCE [LARGE SCALE GENOMIC DNA]</scope>
    <source>
        <strain evidence="12">zdho120</strain>
    </source>
</reference>
<evidence type="ECO:0000256" key="8">
    <source>
        <dbReference type="ARBA" id="ARBA00023136"/>
    </source>
</evidence>
<feature type="coiled-coil region" evidence="10">
    <location>
        <begin position="261"/>
        <end position="288"/>
    </location>
</feature>